<protein>
    <submittedName>
        <fullName evidence="5">Branched-chain amino acid transport system substrate-binding protein</fullName>
    </submittedName>
</protein>
<feature type="chain" id="PRO_5015432765" evidence="3">
    <location>
        <begin position="27"/>
        <end position="389"/>
    </location>
</feature>
<dbReference type="InterPro" id="IPR028081">
    <property type="entry name" value="Leu-bd"/>
</dbReference>
<dbReference type="CDD" id="cd06333">
    <property type="entry name" value="PBP1_ABC_RPA1789-like"/>
    <property type="match status" value="1"/>
</dbReference>
<dbReference type="RefSeq" id="WP_017522865.1">
    <property type="nucleotide sequence ID" value="NZ_JACCEX010000003.1"/>
</dbReference>
<evidence type="ECO:0000313" key="6">
    <source>
        <dbReference type="Proteomes" id="UP000246145"/>
    </source>
</evidence>
<evidence type="ECO:0000256" key="2">
    <source>
        <dbReference type="ARBA" id="ARBA00022729"/>
    </source>
</evidence>
<evidence type="ECO:0000259" key="4">
    <source>
        <dbReference type="Pfam" id="PF13458"/>
    </source>
</evidence>
<feature type="domain" description="Leucine-binding protein" evidence="4">
    <location>
        <begin position="28"/>
        <end position="366"/>
    </location>
</feature>
<comment type="similarity">
    <text evidence="1">Belongs to the leucine-binding protein family.</text>
</comment>
<dbReference type="OrthoDB" id="9791590at2"/>
<dbReference type="PANTHER" id="PTHR30483:SF38">
    <property type="entry name" value="BLR7848 PROTEIN"/>
    <property type="match status" value="1"/>
</dbReference>
<comment type="caution">
    <text evidence="5">The sequence shown here is derived from an EMBL/GenBank/DDBJ whole genome shotgun (WGS) entry which is preliminary data.</text>
</comment>
<name>A0A2U1CKY1_9BURK</name>
<dbReference type="SUPFAM" id="SSF53822">
    <property type="entry name" value="Periplasmic binding protein-like I"/>
    <property type="match status" value="1"/>
</dbReference>
<reference evidence="5 6" key="1">
    <citation type="submission" date="2018-04" db="EMBL/GenBank/DDBJ databases">
        <title>Genomic Encyclopedia of Type Strains, Phase IV (KMG-IV): sequencing the most valuable type-strain genomes for metagenomic binning, comparative biology and taxonomic classification.</title>
        <authorList>
            <person name="Goeker M."/>
        </authorList>
    </citation>
    <scope>NUCLEOTIDE SEQUENCE [LARGE SCALE GENOMIC DNA]</scope>
    <source>
        <strain evidence="5 6">DSM 10065</strain>
    </source>
</reference>
<dbReference type="EMBL" id="QEKO01000003">
    <property type="protein sequence ID" value="PVY61651.1"/>
    <property type="molecule type" value="Genomic_DNA"/>
</dbReference>
<dbReference type="InterPro" id="IPR028082">
    <property type="entry name" value="Peripla_BP_I"/>
</dbReference>
<dbReference type="Pfam" id="PF13458">
    <property type="entry name" value="Peripla_BP_6"/>
    <property type="match status" value="1"/>
</dbReference>
<dbReference type="AlphaFoldDB" id="A0A2U1CKY1"/>
<keyword evidence="6" id="KW-1185">Reference proteome</keyword>
<dbReference type="Proteomes" id="UP000246145">
    <property type="component" value="Unassembled WGS sequence"/>
</dbReference>
<feature type="signal peptide" evidence="3">
    <location>
        <begin position="1"/>
        <end position="26"/>
    </location>
</feature>
<accession>A0A2U1CKY1</accession>
<organism evidence="5 6">
    <name type="scientific">Pusillimonas noertemannii</name>
    <dbReference type="NCBI Taxonomy" id="305977"/>
    <lineage>
        <taxon>Bacteria</taxon>
        <taxon>Pseudomonadati</taxon>
        <taxon>Pseudomonadota</taxon>
        <taxon>Betaproteobacteria</taxon>
        <taxon>Burkholderiales</taxon>
        <taxon>Alcaligenaceae</taxon>
        <taxon>Pusillimonas</taxon>
    </lineage>
</organism>
<dbReference type="Gene3D" id="3.40.50.2300">
    <property type="match status" value="2"/>
</dbReference>
<dbReference type="STRING" id="1231391.GCA_000308195_00489"/>
<proteinExistence type="inferred from homology"/>
<sequence>MRQTWRALCASTATVVLAAFAAGAQAETVNVGVTVPTTGPAAILGIGARNAISLFPKQVAGFDVNFKVLDDASDTTTSVKNANQYLSEGVDLIVGSSTSPQSLAIIEAIAGRETPLIALGASSRLVLPMDDKRKWVFKTAANDSLMAQAIIEHMAAHNVKTLGFIGFADAYGDSWLNEITPLAKKHGIDLRVTERFHSKDNSVTGQVLRVIAADVDAVLVAGSGTPAALPHATLTERGYKGLVYQTHGAANEDFLRVGGKALNGGFLPVGPNLVWEQLPDDYPTKAASAKFVPMYEAKFGEKSRSNFAAQAYDVLLLLERALPEAAKVAKPGTKEFRIALRDALEKTSDLRANAGVFNMTPEDHSGLDARARVMVKIQDGEWVLDKAAK</sequence>
<evidence type="ECO:0000256" key="3">
    <source>
        <dbReference type="SAM" id="SignalP"/>
    </source>
</evidence>
<gene>
    <name evidence="5" type="ORF">C7440_2381</name>
</gene>
<keyword evidence="2 3" id="KW-0732">Signal</keyword>
<evidence type="ECO:0000313" key="5">
    <source>
        <dbReference type="EMBL" id="PVY61651.1"/>
    </source>
</evidence>
<evidence type="ECO:0000256" key="1">
    <source>
        <dbReference type="ARBA" id="ARBA00010062"/>
    </source>
</evidence>
<dbReference type="InterPro" id="IPR051010">
    <property type="entry name" value="BCAA_transport"/>
</dbReference>
<dbReference type="PANTHER" id="PTHR30483">
    <property type="entry name" value="LEUCINE-SPECIFIC-BINDING PROTEIN"/>
    <property type="match status" value="1"/>
</dbReference>